<evidence type="ECO:0000256" key="8">
    <source>
        <dbReference type="ARBA" id="ARBA00022989"/>
    </source>
</evidence>
<name>A0ABU7XQH8_9FLAO</name>
<feature type="transmembrane region" description="Helical" evidence="12">
    <location>
        <begin position="21"/>
        <end position="40"/>
    </location>
</feature>
<evidence type="ECO:0000256" key="9">
    <source>
        <dbReference type="ARBA" id="ARBA00023049"/>
    </source>
</evidence>
<dbReference type="CDD" id="cd07325">
    <property type="entry name" value="M48_Ste24p_like"/>
    <property type="match status" value="1"/>
</dbReference>
<keyword evidence="5" id="KW-0479">Metal-binding</keyword>
<dbReference type="Pfam" id="PF01435">
    <property type="entry name" value="Peptidase_M48"/>
    <property type="match status" value="1"/>
</dbReference>
<protein>
    <submittedName>
        <fullName evidence="14">M48 family metallopeptidase</fullName>
    </submittedName>
</protein>
<evidence type="ECO:0000256" key="10">
    <source>
        <dbReference type="ARBA" id="ARBA00023136"/>
    </source>
</evidence>
<accession>A0ABU7XQH8</accession>
<dbReference type="Gene3D" id="3.30.2010.10">
    <property type="entry name" value="Metalloproteases ('zincins'), catalytic domain"/>
    <property type="match status" value="1"/>
</dbReference>
<dbReference type="InterPro" id="IPR050083">
    <property type="entry name" value="HtpX_protease"/>
</dbReference>
<comment type="similarity">
    <text evidence="11">Belongs to the peptidase M48 family.</text>
</comment>
<feature type="domain" description="Peptidase M48" evidence="13">
    <location>
        <begin position="89"/>
        <end position="261"/>
    </location>
</feature>
<evidence type="ECO:0000256" key="12">
    <source>
        <dbReference type="SAM" id="Phobius"/>
    </source>
</evidence>
<keyword evidence="4 12" id="KW-0812">Transmembrane</keyword>
<dbReference type="EMBL" id="JAODOP010000004">
    <property type="protein sequence ID" value="MEF3832983.1"/>
    <property type="molecule type" value="Genomic_DNA"/>
</dbReference>
<evidence type="ECO:0000256" key="5">
    <source>
        <dbReference type="ARBA" id="ARBA00022723"/>
    </source>
</evidence>
<comment type="subcellular location">
    <subcellularLocation>
        <location evidence="1">Cell membrane</location>
        <topology evidence="1">Multi-pass membrane protein</topology>
    </subcellularLocation>
</comment>
<dbReference type="Proteomes" id="UP001337305">
    <property type="component" value="Unassembled WGS sequence"/>
</dbReference>
<keyword evidence="8 12" id="KW-1133">Transmembrane helix</keyword>
<comment type="cofactor">
    <cofactor evidence="11">
        <name>Zn(2+)</name>
        <dbReference type="ChEBI" id="CHEBI:29105"/>
    </cofactor>
    <text evidence="11">Binds 1 zinc ion per subunit.</text>
</comment>
<dbReference type="PANTHER" id="PTHR43221">
    <property type="entry name" value="PROTEASE HTPX"/>
    <property type="match status" value="1"/>
</dbReference>
<dbReference type="InterPro" id="IPR001915">
    <property type="entry name" value="Peptidase_M48"/>
</dbReference>
<keyword evidence="2" id="KW-1003">Cell membrane</keyword>
<evidence type="ECO:0000256" key="1">
    <source>
        <dbReference type="ARBA" id="ARBA00004651"/>
    </source>
</evidence>
<evidence type="ECO:0000256" key="11">
    <source>
        <dbReference type="RuleBase" id="RU003983"/>
    </source>
</evidence>
<keyword evidence="9 11" id="KW-0482">Metalloprotease</keyword>
<comment type="caution">
    <text evidence="14">The sequence shown here is derived from an EMBL/GenBank/DDBJ whole genome shotgun (WGS) entry which is preliminary data.</text>
</comment>
<evidence type="ECO:0000259" key="13">
    <source>
        <dbReference type="Pfam" id="PF01435"/>
    </source>
</evidence>
<keyword evidence="15" id="KW-1185">Reference proteome</keyword>
<evidence type="ECO:0000256" key="4">
    <source>
        <dbReference type="ARBA" id="ARBA00022692"/>
    </source>
</evidence>
<gene>
    <name evidence="14" type="ORF">N1F79_07565</name>
</gene>
<evidence type="ECO:0000256" key="3">
    <source>
        <dbReference type="ARBA" id="ARBA00022670"/>
    </source>
</evidence>
<feature type="transmembrane region" description="Helical" evidence="12">
    <location>
        <begin position="46"/>
        <end position="64"/>
    </location>
</feature>
<evidence type="ECO:0000313" key="14">
    <source>
        <dbReference type="EMBL" id="MEF3832983.1"/>
    </source>
</evidence>
<sequence length="295" mass="34197">MEIITTEKFEKATYPNESNRFNLAMLTGIPIAILGLILTIASFGLILIYIGVIVFFVWFSLSIAKMNLVGNSVKVSSHNFPEIFNIYTEVKKELSYTKEVQIYIVEDGSVNAFLAKFFKTQFIVLNSELVKDMLSNKDKLIQMKWIIARFVGALKAKHFKTTILKLIFENLERIKIFNFFLLPYERATQYTGDNIGMMVTQNVEQSIVAFNKLMVGNDLSLKIEFRGILDQGKMLRNDSFFSFLARAFSSHPHLINRYLNLLAYASKEFPEQFDKYISDLDNETKHNLFRMLPYY</sequence>
<keyword evidence="7 11" id="KW-0862">Zinc</keyword>
<organism evidence="14 15">
    <name type="scientific">Flavivirga spongiicola</name>
    <dbReference type="NCBI Taxonomy" id="421621"/>
    <lineage>
        <taxon>Bacteria</taxon>
        <taxon>Pseudomonadati</taxon>
        <taxon>Bacteroidota</taxon>
        <taxon>Flavobacteriia</taxon>
        <taxon>Flavobacteriales</taxon>
        <taxon>Flavobacteriaceae</taxon>
        <taxon>Flavivirga</taxon>
    </lineage>
</organism>
<keyword evidence="6 11" id="KW-0378">Hydrolase</keyword>
<evidence type="ECO:0000256" key="6">
    <source>
        <dbReference type="ARBA" id="ARBA00022801"/>
    </source>
</evidence>
<reference evidence="14 15" key="1">
    <citation type="submission" date="2022-09" db="EMBL/GenBank/DDBJ databases">
        <title>Genome sequencing of Flavivirga sp. MEBiC05379.</title>
        <authorList>
            <person name="Oh H.-M."/>
            <person name="Kwon K.K."/>
            <person name="Park M.J."/>
            <person name="Yang S.-H."/>
        </authorList>
    </citation>
    <scope>NUCLEOTIDE SEQUENCE [LARGE SCALE GENOMIC DNA]</scope>
    <source>
        <strain evidence="14 15">MEBiC05379</strain>
    </source>
</reference>
<proteinExistence type="inferred from homology"/>
<dbReference type="RefSeq" id="WP_303305336.1">
    <property type="nucleotide sequence ID" value="NZ_JAODOP010000004.1"/>
</dbReference>
<evidence type="ECO:0000256" key="2">
    <source>
        <dbReference type="ARBA" id="ARBA00022475"/>
    </source>
</evidence>
<evidence type="ECO:0000256" key="7">
    <source>
        <dbReference type="ARBA" id="ARBA00022833"/>
    </source>
</evidence>
<dbReference type="PANTHER" id="PTHR43221:SF1">
    <property type="entry name" value="PROTEASE HTPX"/>
    <property type="match status" value="1"/>
</dbReference>
<keyword evidence="10 12" id="KW-0472">Membrane</keyword>
<keyword evidence="3 11" id="KW-0645">Protease</keyword>
<evidence type="ECO:0000313" key="15">
    <source>
        <dbReference type="Proteomes" id="UP001337305"/>
    </source>
</evidence>